<keyword evidence="2" id="KW-1185">Reference proteome</keyword>
<dbReference type="KEGG" id="mgg:MPLG2_2770"/>
<protein>
    <submittedName>
        <fullName evidence="1">Phosphotransferase enzyme family protein</fullName>
    </submittedName>
</protein>
<name>A0A2N9JIA3_9ACTN</name>
<gene>
    <name evidence="1" type="ORF">MPLG2_2770</name>
</gene>
<keyword evidence="1" id="KW-0808">Transferase</keyword>
<proteinExistence type="predicted"/>
<dbReference type="SUPFAM" id="SSF56112">
    <property type="entry name" value="Protein kinase-like (PK-like)"/>
    <property type="match status" value="1"/>
</dbReference>
<evidence type="ECO:0000313" key="1">
    <source>
        <dbReference type="EMBL" id="SPD87800.1"/>
    </source>
</evidence>
<accession>A0A2N9JIA3</accession>
<reference evidence="1 2" key="1">
    <citation type="submission" date="2018-02" db="EMBL/GenBank/DDBJ databases">
        <authorList>
            <person name="Cohen D.B."/>
            <person name="Kent A.D."/>
        </authorList>
    </citation>
    <scope>NUCLEOTIDE SEQUENCE [LARGE SCALE GENOMIC DNA]</scope>
    <source>
        <strain evidence="1">1</strain>
    </source>
</reference>
<dbReference type="InterPro" id="IPR011009">
    <property type="entry name" value="Kinase-like_dom_sf"/>
</dbReference>
<sequence length="306" mass="32941">MPQHLWRGDAASTSWCLTNLGSTPASVFFEAESMSSVVGVELPDGRRVALKRRQATDRVVACSQAHRAAWAAGVACPELLAGPTRLDDGTWMTAERWVPDGSPEAPPDAATRYADLLHLLIAALRDSDPAAFDPPPPWAFYDHATPGRVWPPAASQRWDPESPVVPAELRRLAAAAGERLRAEALPVVVGHSDLNGLNVRWAPEPIVHDWDSLAARPEAVLAGIMAVNHVELPGRGAITALAETRRALELYRRSRPFSDTEVEIAWAAGLHVAAYNAAFEYLHGARGAVAAKLADDGSERLRLAGC</sequence>
<organism evidence="1 2">
    <name type="scientific">Micropruina glycogenica</name>
    <dbReference type="NCBI Taxonomy" id="75385"/>
    <lineage>
        <taxon>Bacteria</taxon>
        <taxon>Bacillati</taxon>
        <taxon>Actinomycetota</taxon>
        <taxon>Actinomycetes</taxon>
        <taxon>Propionibacteriales</taxon>
        <taxon>Nocardioidaceae</taxon>
        <taxon>Micropruina</taxon>
    </lineage>
</organism>
<dbReference type="GO" id="GO:0016740">
    <property type="term" value="F:transferase activity"/>
    <property type="evidence" value="ECO:0007669"/>
    <property type="project" value="UniProtKB-KW"/>
</dbReference>
<evidence type="ECO:0000313" key="2">
    <source>
        <dbReference type="Proteomes" id="UP000238164"/>
    </source>
</evidence>
<dbReference type="EMBL" id="LT985188">
    <property type="protein sequence ID" value="SPD87800.1"/>
    <property type="molecule type" value="Genomic_DNA"/>
</dbReference>
<dbReference type="AlphaFoldDB" id="A0A2N9JIA3"/>
<dbReference type="Proteomes" id="UP000238164">
    <property type="component" value="Chromosome 1"/>
</dbReference>
<dbReference type="RefSeq" id="WP_105186458.1">
    <property type="nucleotide sequence ID" value="NZ_BAAAGO010000029.1"/>
</dbReference>
<dbReference type="OrthoDB" id="3806873at2"/>